<keyword evidence="3" id="KW-0326">Glycosidase</keyword>
<dbReference type="Gene3D" id="3.20.20.80">
    <property type="entry name" value="Glycosidases"/>
    <property type="match status" value="2"/>
</dbReference>
<dbReference type="PROSITE" id="PS00653">
    <property type="entry name" value="GLYCOSYL_HYDROL_F1_2"/>
    <property type="match status" value="1"/>
</dbReference>
<reference evidence="6 7" key="1">
    <citation type="submission" date="2024-11" db="EMBL/GenBank/DDBJ databases">
        <title>A near-complete genome assembly of Cinchona calisaya.</title>
        <authorList>
            <person name="Lian D.C."/>
            <person name="Zhao X.W."/>
            <person name="Wei L."/>
        </authorList>
    </citation>
    <scope>NUCLEOTIDE SEQUENCE [LARGE SCALE GENOMIC DNA]</scope>
    <source>
        <tissue evidence="6">Nenye</tissue>
    </source>
</reference>
<name>A0ABD2ZV41_9GENT</name>
<dbReference type="InterPro" id="IPR033132">
    <property type="entry name" value="GH_1_N_CS"/>
</dbReference>
<dbReference type="Pfam" id="PF00232">
    <property type="entry name" value="Glyco_hydro_1"/>
    <property type="match status" value="2"/>
</dbReference>
<dbReference type="PRINTS" id="PR00131">
    <property type="entry name" value="GLHYDRLASE1"/>
</dbReference>
<evidence type="ECO:0000313" key="7">
    <source>
        <dbReference type="Proteomes" id="UP001630127"/>
    </source>
</evidence>
<evidence type="ECO:0008006" key="8">
    <source>
        <dbReference type="Google" id="ProtNLM"/>
    </source>
</evidence>
<sequence length="576" mass="65449">MDCTTNVPAGFVRRKDFGSDFIFGSATSAFQIEGALGEDGRGQSIWDTFAAKKNLFSPYGEDAVNHYKKYEEDVKIMKDIGFDAYRFSISWCRILPTGKKESRNQKGIDFYKRLLMNLKTHGMEPFVTLLHFDPPQALEEEYDGFLNRKIVDDFCDYANICFKEFGDQVKYWITVNEPATFATLGYVYGTHAPGLSSLNANYSDSSSSKKQLYSSSTNYATSVAPYLPSDDDNDDHDQDEEAASDDDDEASIFPPNRFSVHPPKKNDMMNMSSGVKGNSVASPVSQEVLPATVPSKKISVKDPSEYPYLVAHHQILAHAKVVKLYRDNYQSRQKGKIGIVLNAHQLIPLNKRKRNQKAAQRATDFSLGWFLDPIVNGDYPENMHKYVTKGYLPEFGADKYMVRGSFDFIGLNYYTARYVSRQASDGGNYITDQRAKFHVKRKGVYIGEEQGAAGWIYGYPRGIMDLLVYIKEKYNNPLIYVAENGIDDPDDDSSTHWKSFYDQRRIVYLHDHLSFVGQAKQQGVNVKGYFVWSLLDNFEWDSGFKSRFGITYVDYDNGSKRCPKLSASWLKSLLAK</sequence>
<feature type="compositionally biased region" description="Acidic residues" evidence="5">
    <location>
        <begin position="229"/>
        <end position="250"/>
    </location>
</feature>
<dbReference type="AlphaFoldDB" id="A0ABD2ZV41"/>
<evidence type="ECO:0000256" key="3">
    <source>
        <dbReference type="ARBA" id="ARBA00023295"/>
    </source>
</evidence>
<dbReference type="SUPFAM" id="SSF51445">
    <property type="entry name" value="(Trans)glycosidases"/>
    <property type="match status" value="1"/>
</dbReference>
<comment type="similarity">
    <text evidence="1 4">Belongs to the glycosyl hydrolase 1 family.</text>
</comment>
<keyword evidence="7" id="KW-1185">Reference proteome</keyword>
<feature type="region of interest" description="Disordered" evidence="5">
    <location>
        <begin position="223"/>
        <end position="266"/>
    </location>
</feature>
<evidence type="ECO:0000256" key="2">
    <source>
        <dbReference type="ARBA" id="ARBA00022801"/>
    </source>
</evidence>
<accession>A0ABD2ZV41</accession>
<dbReference type="PANTHER" id="PTHR10353:SF137">
    <property type="entry name" value="MYROSINASE 3-RELATED"/>
    <property type="match status" value="1"/>
</dbReference>
<dbReference type="InterPro" id="IPR017853">
    <property type="entry name" value="GH"/>
</dbReference>
<proteinExistence type="inferred from homology"/>
<dbReference type="InterPro" id="IPR001360">
    <property type="entry name" value="Glyco_hydro_1"/>
</dbReference>
<evidence type="ECO:0000256" key="4">
    <source>
        <dbReference type="RuleBase" id="RU003690"/>
    </source>
</evidence>
<gene>
    <name evidence="6" type="ORF">ACH5RR_015039</name>
</gene>
<evidence type="ECO:0000256" key="5">
    <source>
        <dbReference type="SAM" id="MobiDB-lite"/>
    </source>
</evidence>
<protein>
    <recommendedName>
        <fullName evidence="8">Beta-glucosidase</fullName>
    </recommendedName>
</protein>
<organism evidence="6 7">
    <name type="scientific">Cinchona calisaya</name>
    <dbReference type="NCBI Taxonomy" id="153742"/>
    <lineage>
        <taxon>Eukaryota</taxon>
        <taxon>Viridiplantae</taxon>
        <taxon>Streptophyta</taxon>
        <taxon>Embryophyta</taxon>
        <taxon>Tracheophyta</taxon>
        <taxon>Spermatophyta</taxon>
        <taxon>Magnoliopsida</taxon>
        <taxon>eudicotyledons</taxon>
        <taxon>Gunneridae</taxon>
        <taxon>Pentapetalae</taxon>
        <taxon>asterids</taxon>
        <taxon>lamiids</taxon>
        <taxon>Gentianales</taxon>
        <taxon>Rubiaceae</taxon>
        <taxon>Cinchonoideae</taxon>
        <taxon>Cinchoneae</taxon>
        <taxon>Cinchona</taxon>
    </lineage>
</organism>
<dbReference type="EMBL" id="JBJUIK010000007">
    <property type="protein sequence ID" value="KAL3522205.1"/>
    <property type="molecule type" value="Genomic_DNA"/>
</dbReference>
<evidence type="ECO:0000256" key="1">
    <source>
        <dbReference type="ARBA" id="ARBA00010838"/>
    </source>
</evidence>
<dbReference type="PANTHER" id="PTHR10353">
    <property type="entry name" value="GLYCOSYL HYDROLASE"/>
    <property type="match status" value="1"/>
</dbReference>
<comment type="caution">
    <text evidence="6">The sequence shown here is derived from an EMBL/GenBank/DDBJ whole genome shotgun (WGS) entry which is preliminary data.</text>
</comment>
<dbReference type="FunFam" id="3.20.20.80:FF:000020">
    <property type="entry name" value="Beta-glucosidase 12"/>
    <property type="match status" value="1"/>
</dbReference>
<keyword evidence="2" id="KW-0378">Hydrolase</keyword>
<dbReference type="GO" id="GO:0008422">
    <property type="term" value="F:beta-glucosidase activity"/>
    <property type="evidence" value="ECO:0007669"/>
    <property type="project" value="UniProtKB-ARBA"/>
</dbReference>
<evidence type="ECO:0000313" key="6">
    <source>
        <dbReference type="EMBL" id="KAL3522205.1"/>
    </source>
</evidence>
<dbReference type="GO" id="GO:0009821">
    <property type="term" value="P:alkaloid biosynthetic process"/>
    <property type="evidence" value="ECO:0007669"/>
    <property type="project" value="UniProtKB-ARBA"/>
</dbReference>
<dbReference type="Proteomes" id="UP001630127">
    <property type="component" value="Unassembled WGS sequence"/>
</dbReference>